<feature type="domain" description="Ig-like" evidence="2">
    <location>
        <begin position="26"/>
        <end position="76"/>
    </location>
</feature>
<protein>
    <recommendedName>
        <fullName evidence="2">Ig-like domain-containing protein</fullName>
    </recommendedName>
</protein>
<accession>A0ABD0QEV9</accession>
<dbReference type="InterPro" id="IPR013783">
    <property type="entry name" value="Ig-like_fold"/>
</dbReference>
<dbReference type="InterPro" id="IPR007110">
    <property type="entry name" value="Ig-like_dom"/>
</dbReference>
<dbReference type="PROSITE" id="PS50835">
    <property type="entry name" value="IG_LIKE"/>
    <property type="match status" value="1"/>
</dbReference>
<evidence type="ECO:0000313" key="4">
    <source>
        <dbReference type="Proteomes" id="UP001529510"/>
    </source>
</evidence>
<dbReference type="EMBL" id="JAMKFB020000009">
    <property type="protein sequence ID" value="KAL0184723.1"/>
    <property type="molecule type" value="Genomic_DNA"/>
</dbReference>
<name>A0ABD0QEV9_CIRMR</name>
<keyword evidence="4" id="KW-1185">Reference proteome</keyword>
<reference evidence="3 4" key="1">
    <citation type="submission" date="2024-05" db="EMBL/GenBank/DDBJ databases">
        <title>Genome sequencing and assembly of Indian major carp, Cirrhinus mrigala (Hamilton, 1822).</title>
        <authorList>
            <person name="Mohindra V."/>
            <person name="Chowdhury L.M."/>
            <person name="Lal K."/>
            <person name="Jena J.K."/>
        </authorList>
    </citation>
    <scope>NUCLEOTIDE SEQUENCE [LARGE SCALE GENOMIC DNA]</scope>
    <source>
        <strain evidence="3">CM1030</strain>
        <tissue evidence="3">Blood</tissue>
    </source>
</reference>
<comment type="caution">
    <text evidence="3">The sequence shown here is derived from an EMBL/GenBank/DDBJ whole genome shotgun (WGS) entry which is preliminary data.</text>
</comment>
<sequence>AKLEKMPSIPEEPEVPENEVERFTMPDFVKPLYDLDVVEGREAVLRCKVAGLPYPTIIWFHNGKRIDSTEDRKMTQ</sequence>
<dbReference type="Proteomes" id="UP001529510">
    <property type="component" value="Unassembled WGS sequence"/>
</dbReference>
<dbReference type="Pfam" id="PF07679">
    <property type="entry name" value="I-set"/>
    <property type="match status" value="1"/>
</dbReference>
<dbReference type="GO" id="GO:0004674">
    <property type="term" value="F:protein serine/threonine kinase activity"/>
    <property type="evidence" value="ECO:0007669"/>
    <property type="project" value="UniProtKB-KW"/>
</dbReference>
<dbReference type="InterPro" id="IPR013098">
    <property type="entry name" value="Ig_I-set"/>
</dbReference>
<evidence type="ECO:0000256" key="1">
    <source>
        <dbReference type="ARBA" id="ARBA00023157"/>
    </source>
</evidence>
<dbReference type="PANTHER" id="PTHR47633">
    <property type="entry name" value="IMMUNOGLOBULIN"/>
    <property type="match status" value="1"/>
</dbReference>
<keyword evidence="1" id="KW-1015">Disulfide bond</keyword>
<proteinExistence type="predicted"/>
<dbReference type="PANTHER" id="PTHR47633:SF3">
    <property type="entry name" value="STRIATED MUSCLE PREFERENTIALLY EXPRESSED PROTEIN KINASE"/>
    <property type="match status" value="1"/>
</dbReference>
<organism evidence="3 4">
    <name type="scientific">Cirrhinus mrigala</name>
    <name type="common">Mrigala</name>
    <dbReference type="NCBI Taxonomy" id="683832"/>
    <lineage>
        <taxon>Eukaryota</taxon>
        <taxon>Metazoa</taxon>
        <taxon>Chordata</taxon>
        <taxon>Craniata</taxon>
        <taxon>Vertebrata</taxon>
        <taxon>Euteleostomi</taxon>
        <taxon>Actinopterygii</taxon>
        <taxon>Neopterygii</taxon>
        <taxon>Teleostei</taxon>
        <taxon>Ostariophysi</taxon>
        <taxon>Cypriniformes</taxon>
        <taxon>Cyprinidae</taxon>
        <taxon>Labeoninae</taxon>
        <taxon>Labeonini</taxon>
        <taxon>Cirrhinus</taxon>
    </lineage>
</organism>
<gene>
    <name evidence="3" type="ORF">M9458_020419</name>
</gene>
<evidence type="ECO:0000259" key="2">
    <source>
        <dbReference type="PROSITE" id="PS50835"/>
    </source>
</evidence>
<dbReference type="InterPro" id="IPR036179">
    <property type="entry name" value="Ig-like_dom_sf"/>
</dbReference>
<dbReference type="SUPFAM" id="SSF48726">
    <property type="entry name" value="Immunoglobulin"/>
    <property type="match status" value="1"/>
</dbReference>
<dbReference type="AlphaFoldDB" id="A0ABD0QEV9"/>
<feature type="non-terminal residue" evidence="3">
    <location>
        <position position="76"/>
    </location>
</feature>
<dbReference type="Gene3D" id="2.60.40.10">
    <property type="entry name" value="Immunoglobulins"/>
    <property type="match status" value="1"/>
</dbReference>
<feature type="non-terminal residue" evidence="3">
    <location>
        <position position="1"/>
    </location>
</feature>
<evidence type="ECO:0000313" key="3">
    <source>
        <dbReference type="EMBL" id="KAL0184723.1"/>
    </source>
</evidence>